<accession>A0A5E4QWX8</accession>
<evidence type="ECO:0000313" key="2">
    <source>
        <dbReference type="EMBL" id="VVD02174.1"/>
    </source>
</evidence>
<evidence type="ECO:0000256" key="1">
    <source>
        <dbReference type="SAM" id="MobiDB-lite"/>
    </source>
</evidence>
<reference evidence="2 3" key="1">
    <citation type="submission" date="2017-07" db="EMBL/GenBank/DDBJ databases">
        <authorList>
            <person name="Talla V."/>
            <person name="Backstrom N."/>
        </authorList>
    </citation>
    <scope>NUCLEOTIDE SEQUENCE [LARGE SCALE GENOMIC DNA]</scope>
</reference>
<keyword evidence="3" id="KW-1185">Reference proteome</keyword>
<proteinExistence type="predicted"/>
<gene>
    <name evidence="2" type="ORF">LSINAPIS_LOCUS12445</name>
</gene>
<dbReference type="Proteomes" id="UP000324832">
    <property type="component" value="Unassembled WGS sequence"/>
</dbReference>
<sequence>MALNKGWRFGAFIGCFRPFSKTLEKALGKKISNLAFLSAENVNLCNVPSSQTTTALQSSASEHTARAAGPAAAHRRAQAPRAAHTCSVPLSDTQLTSDPAQLKLMLQRHATTAH</sequence>
<dbReference type="AlphaFoldDB" id="A0A5E4QWX8"/>
<dbReference type="EMBL" id="FZQP02005866">
    <property type="protein sequence ID" value="VVD02174.1"/>
    <property type="molecule type" value="Genomic_DNA"/>
</dbReference>
<protein>
    <submittedName>
        <fullName evidence="2">Uncharacterized protein</fullName>
    </submittedName>
</protein>
<evidence type="ECO:0000313" key="3">
    <source>
        <dbReference type="Proteomes" id="UP000324832"/>
    </source>
</evidence>
<feature type="region of interest" description="Disordered" evidence="1">
    <location>
        <begin position="55"/>
        <end position="87"/>
    </location>
</feature>
<organism evidence="2 3">
    <name type="scientific">Leptidea sinapis</name>
    <dbReference type="NCBI Taxonomy" id="189913"/>
    <lineage>
        <taxon>Eukaryota</taxon>
        <taxon>Metazoa</taxon>
        <taxon>Ecdysozoa</taxon>
        <taxon>Arthropoda</taxon>
        <taxon>Hexapoda</taxon>
        <taxon>Insecta</taxon>
        <taxon>Pterygota</taxon>
        <taxon>Neoptera</taxon>
        <taxon>Endopterygota</taxon>
        <taxon>Lepidoptera</taxon>
        <taxon>Glossata</taxon>
        <taxon>Ditrysia</taxon>
        <taxon>Papilionoidea</taxon>
        <taxon>Pieridae</taxon>
        <taxon>Dismorphiinae</taxon>
        <taxon>Leptidea</taxon>
    </lineage>
</organism>
<feature type="compositionally biased region" description="Low complexity" evidence="1">
    <location>
        <begin position="55"/>
        <end position="72"/>
    </location>
</feature>
<name>A0A5E4QWX8_9NEOP</name>